<sequence>MADQSQELKLAPTSAPSTSTNQKPARKPVTKTVKQTSTKSALTPTKQRTLRQKVLTKTASRNLQEEEDLARVPGDSPVLTPESRQNTEVATPSPPSSASSVIDSINQDAQSPENTGRDPASEDSDSSVGSIPSYFPDNDTVPLQRKGRKSLLFTTKRGRGVEMDAATKEANTLLLNGKEALEQATNIKKELKTTALESMQALYEIVLSLSDSRSRHKNNLEKERSRHAQELVRLERAHSKSLEEITAEMRSTRETLATNLKETTDIRKWLEFETRDPHIQIKDTARLTNEIANKVTKLIDPSTKKCHSTSSDQQWELVKTDIGTVIRITSDTRNQIDELRKGMSNLDTITNNIRKNLKKENNKPPPQPTQSVENIEKKFDALKSEIKNLGDRFKEDAATKQPQKPIQLGEHLLPITERLKAVASDIKSMTMRYHPRS</sequence>
<evidence type="ECO:0000313" key="3">
    <source>
        <dbReference type="Proteomes" id="UP000789524"/>
    </source>
</evidence>
<protein>
    <submittedName>
        <fullName evidence="2">(African queen) hypothetical protein</fullName>
    </submittedName>
</protein>
<feature type="region of interest" description="Disordered" evidence="1">
    <location>
        <begin position="1"/>
        <end position="142"/>
    </location>
</feature>
<evidence type="ECO:0000256" key="1">
    <source>
        <dbReference type="SAM" id="MobiDB-lite"/>
    </source>
</evidence>
<dbReference type="AlphaFoldDB" id="A0A8J2QI65"/>
<gene>
    <name evidence="2" type="ORF">DCHRY22_LOCUS4574</name>
</gene>
<feature type="compositionally biased region" description="Low complexity" evidence="1">
    <location>
        <begin position="30"/>
        <end position="40"/>
    </location>
</feature>
<dbReference type="Proteomes" id="UP000789524">
    <property type="component" value="Unassembled WGS sequence"/>
</dbReference>
<proteinExistence type="predicted"/>
<dbReference type="EMBL" id="CAKASE010000049">
    <property type="protein sequence ID" value="CAG9563437.1"/>
    <property type="molecule type" value="Genomic_DNA"/>
</dbReference>
<reference evidence="2" key="1">
    <citation type="submission" date="2021-09" db="EMBL/GenBank/DDBJ databases">
        <authorList>
            <person name="Martin H S."/>
        </authorList>
    </citation>
    <scope>NUCLEOTIDE SEQUENCE</scope>
</reference>
<accession>A0A8J2QI65</accession>
<feature type="compositionally biased region" description="Polar residues" evidence="1">
    <location>
        <begin position="14"/>
        <end position="23"/>
    </location>
</feature>
<organism evidence="2 3">
    <name type="scientific">Danaus chrysippus</name>
    <name type="common">African queen</name>
    <dbReference type="NCBI Taxonomy" id="151541"/>
    <lineage>
        <taxon>Eukaryota</taxon>
        <taxon>Metazoa</taxon>
        <taxon>Ecdysozoa</taxon>
        <taxon>Arthropoda</taxon>
        <taxon>Hexapoda</taxon>
        <taxon>Insecta</taxon>
        <taxon>Pterygota</taxon>
        <taxon>Neoptera</taxon>
        <taxon>Endopterygota</taxon>
        <taxon>Lepidoptera</taxon>
        <taxon>Glossata</taxon>
        <taxon>Ditrysia</taxon>
        <taxon>Papilionoidea</taxon>
        <taxon>Nymphalidae</taxon>
        <taxon>Danainae</taxon>
        <taxon>Danaini</taxon>
        <taxon>Danaina</taxon>
        <taxon>Danaus</taxon>
        <taxon>Anosia</taxon>
    </lineage>
</organism>
<feature type="compositionally biased region" description="Polar residues" evidence="1">
    <location>
        <begin position="101"/>
        <end position="114"/>
    </location>
</feature>
<name>A0A8J2QI65_9NEOP</name>
<dbReference type="OrthoDB" id="6930725at2759"/>
<keyword evidence="3" id="KW-1185">Reference proteome</keyword>
<evidence type="ECO:0000313" key="2">
    <source>
        <dbReference type="EMBL" id="CAG9563437.1"/>
    </source>
</evidence>
<comment type="caution">
    <text evidence="2">The sequence shown here is derived from an EMBL/GenBank/DDBJ whole genome shotgun (WGS) entry which is preliminary data.</text>
</comment>